<evidence type="ECO:0000313" key="3">
    <source>
        <dbReference type="Proteomes" id="UP000030762"/>
    </source>
</evidence>
<dbReference type="PROSITE" id="PS50106">
    <property type="entry name" value="PDZ"/>
    <property type="match status" value="1"/>
</dbReference>
<dbReference type="STRING" id="1156394.T0QN28"/>
<dbReference type="Pfam" id="PF00595">
    <property type="entry name" value="PDZ"/>
    <property type="match status" value="1"/>
</dbReference>
<sequence length="312" mass="34286">MADDETDLLFNVALEKGEKGFGIYFIGNVAGRVIVEGFVPNADGGSGLAELLGCIEANDVLERINGEDITTLPMTAVVDRLRNAPLGLNGLTFRRRVTTSNNAAGDDEGAPSSRPQRLLGALKGVLLEKAPEPKSPQWWTEFHRLKAANSLRWDAANVAEADFIEALYGGSDDQQKSYLRQEYPTLLQHHQDRFTVWPRPLQVCSVTPYSGQSAATTIAPSPCLSTLVDTLRTSLGWTRHETSALLMALQTTTHVHSAVDYLCARRHVLELPPSVAYPRVTRAVWRTLDEAAERLLAPDDRSYIASLPLYCS</sequence>
<dbReference type="SUPFAM" id="SSF50156">
    <property type="entry name" value="PDZ domain-like"/>
    <property type="match status" value="1"/>
</dbReference>
<dbReference type="eggNOG" id="ENOG502SF91">
    <property type="taxonomic scope" value="Eukaryota"/>
</dbReference>
<dbReference type="InParanoid" id="T0QN28"/>
<dbReference type="SMART" id="SM00228">
    <property type="entry name" value="PDZ"/>
    <property type="match status" value="1"/>
</dbReference>
<dbReference type="OMA" id="WTEFHRL"/>
<dbReference type="OrthoDB" id="123971at2759"/>
<reference evidence="2 3" key="1">
    <citation type="submission" date="2012-04" db="EMBL/GenBank/DDBJ databases">
        <title>The Genome Sequence of Saprolegnia declina VS20.</title>
        <authorList>
            <consortium name="The Broad Institute Genome Sequencing Platform"/>
            <person name="Russ C."/>
            <person name="Nusbaum C."/>
            <person name="Tyler B."/>
            <person name="van West P."/>
            <person name="Dieguez-Uribeondo J."/>
            <person name="de Bruijn I."/>
            <person name="Tripathy S."/>
            <person name="Jiang R."/>
            <person name="Young S.K."/>
            <person name="Zeng Q."/>
            <person name="Gargeya S."/>
            <person name="Fitzgerald M."/>
            <person name="Haas B."/>
            <person name="Abouelleil A."/>
            <person name="Alvarado L."/>
            <person name="Arachchi H.M."/>
            <person name="Berlin A."/>
            <person name="Chapman S.B."/>
            <person name="Goldberg J."/>
            <person name="Griggs A."/>
            <person name="Gujja S."/>
            <person name="Hansen M."/>
            <person name="Howarth C."/>
            <person name="Imamovic A."/>
            <person name="Larimer J."/>
            <person name="McCowen C."/>
            <person name="Montmayeur A."/>
            <person name="Murphy C."/>
            <person name="Neiman D."/>
            <person name="Pearson M."/>
            <person name="Priest M."/>
            <person name="Roberts A."/>
            <person name="Saif S."/>
            <person name="Shea T."/>
            <person name="Sisk P."/>
            <person name="Sykes S."/>
            <person name="Wortman J."/>
            <person name="Nusbaum C."/>
            <person name="Birren B."/>
        </authorList>
    </citation>
    <scope>NUCLEOTIDE SEQUENCE [LARGE SCALE GENOMIC DNA]</scope>
    <source>
        <strain evidence="2 3">VS20</strain>
    </source>
</reference>
<dbReference type="RefSeq" id="XP_008611524.1">
    <property type="nucleotide sequence ID" value="XM_008613302.1"/>
</dbReference>
<dbReference type="VEuPathDB" id="FungiDB:SDRG_07468"/>
<organism evidence="2 3">
    <name type="scientific">Saprolegnia diclina (strain VS20)</name>
    <dbReference type="NCBI Taxonomy" id="1156394"/>
    <lineage>
        <taxon>Eukaryota</taxon>
        <taxon>Sar</taxon>
        <taxon>Stramenopiles</taxon>
        <taxon>Oomycota</taxon>
        <taxon>Saprolegniomycetes</taxon>
        <taxon>Saprolegniales</taxon>
        <taxon>Saprolegniaceae</taxon>
        <taxon>Saprolegnia</taxon>
    </lineage>
</organism>
<dbReference type="EMBL" id="JH767152">
    <property type="protein sequence ID" value="EQC35240.1"/>
    <property type="molecule type" value="Genomic_DNA"/>
</dbReference>
<dbReference type="Gene3D" id="2.30.42.10">
    <property type="match status" value="1"/>
</dbReference>
<dbReference type="InterPro" id="IPR036034">
    <property type="entry name" value="PDZ_sf"/>
</dbReference>
<evidence type="ECO:0000313" key="2">
    <source>
        <dbReference type="EMBL" id="EQC35240.1"/>
    </source>
</evidence>
<evidence type="ECO:0000259" key="1">
    <source>
        <dbReference type="PROSITE" id="PS50106"/>
    </source>
</evidence>
<gene>
    <name evidence="2" type="ORF">SDRG_07468</name>
</gene>
<keyword evidence="3" id="KW-1185">Reference proteome</keyword>
<dbReference type="AlphaFoldDB" id="T0QN28"/>
<dbReference type="Proteomes" id="UP000030762">
    <property type="component" value="Unassembled WGS sequence"/>
</dbReference>
<proteinExistence type="predicted"/>
<name>T0QN28_SAPDV</name>
<accession>T0QN28</accession>
<feature type="domain" description="PDZ" evidence="1">
    <location>
        <begin position="11"/>
        <end position="85"/>
    </location>
</feature>
<protein>
    <recommendedName>
        <fullName evidence="1">PDZ domain-containing protein</fullName>
    </recommendedName>
</protein>
<dbReference type="GeneID" id="19948195"/>
<dbReference type="InterPro" id="IPR001478">
    <property type="entry name" value="PDZ"/>
</dbReference>